<dbReference type="SUPFAM" id="SSF55874">
    <property type="entry name" value="ATPase domain of HSP90 chaperone/DNA topoisomerase II/histidine kinase"/>
    <property type="match status" value="1"/>
</dbReference>
<sequence>MSTLDGEGDQQLVQLELEETLREQQGMTFRFYKTGGKFIHTYCTGRLLLKLGLTPEEVVGRELIEFYPAQIAIRKETFYARAWEGEENVTYEGEIGGVSYLASLRPIRVSGKIVEVVASCVDITERKRAEEELRATKELLDSLFRNSADGICVTDTAGKVIRANAAYLNMYGWTEEELVGRELPIYPDYLKHELGVICTMLEAGNHIVNQQAVRQRKDGELLHVCITISPIKDAAGIVIALAGITRDISEQKKAEDFLQKADKLNVVGQLAAGLAHEIRNPLTTLRGLLQLMHSSGSGKLEYYDILISELDRINSMVSELILIAKPHVTSLRTQDLAVIVLNVINLLESQAAISNVQIVFESEGALPFIKCSEVEIKQVFINLLKNAIEAMPNGGAIRVVASAQPHQHVRIRIIDQGDGIREEQIRRLGGAVLYDKGKGDRTRADDVL</sequence>
<evidence type="ECO:0000256" key="5">
    <source>
        <dbReference type="ARBA" id="ARBA00023012"/>
    </source>
</evidence>
<keyword evidence="2" id="KW-0547">Nucleotide-binding</keyword>
<dbReference type="SMART" id="SM00091">
    <property type="entry name" value="PAS"/>
    <property type="match status" value="1"/>
</dbReference>
<evidence type="ECO:0000256" key="1">
    <source>
        <dbReference type="ARBA" id="ARBA00022679"/>
    </source>
</evidence>
<evidence type="ECO:0000256" key="3">
    <source>
        <dbReference type="ARBA" id="ARBA00022777"/>
    </source>
</evidence>
<dbReference type="InterPro" id="IPR000700">
    <property type="entry name" value="PAS-assoc_C"/>
</dbReference>
<dbReference type="InterPro" id="IPR003594">
    <property type="entry name" value="HATPase_dom"/>
</dbReference>
<dbReference type="Gene3D" id="3.30.450.20">
    <property type="entry name" value="PAS domain"/>
    <property type="match status" value="2"/>
</dbReference>
<feature type="domain" description="Histidine kinase" evidence="6">
    <location>
        <begin position="273"/>
        <end position="429"/>
    </location>
</feature>
<dbReference type="CDD" id="cd00082">
    <property type="entry name" value="HisKA"/>
    <property type="match status" value="1"/>
</dbReference>
<dbReference type="CDD" id="cd00130">
    <property type="entry name" value="PAS"/>
    <property type="match status" value="1"/>
</dbReference>
<accession>A0A927GZ73</accession>
<dbReference type="InterPro" id="IPR036890">
    <property type="entry name" value="HATPase_C_sf"/>
</dbReference>
<name>A0A927GZ73_9BACL</name>
<feature type="domain" description="PAS" evidence="7">
    <location>
        <begin position="136"/>
        <end position="186"/>
    </location>
</feature>
<dbReference type="Gene3D" id="3.30.565.10">
    <property type="entry name" value="Histidine kinase-like ATPase, C-terminal domain"/>
    <property type="match status" value="1"/>
</dbReference>
<dbReference type="InterPro" id="IPR005467">
    <property type="entry name" value="His_kinase_dom"/>
</dbReference>
<dbReference type="GO" id="GO:0000155">
    <property type="term" value="F:phosphorelay sensor kinase activity"/>
    <property type="evidence" value="ECO:0007669"/>
    <property type="project" value="InterPro"/>
</dbReference>
<dbReference type="PANTHER" id="PTHR43065:SF34">
    <property type="entry name" value="SPORULATION KINASE A"/>
    <property type="match status" value="1"/>
</dbReference>
<dbReference type="InterPro" id="IPR035965">
    <property type="entry name" value="PAS-like_dom_sf"/>
</dbReference>
<gene>
    <name evidence="9" type="ORF">IDH45_10125</name>
</gene>
<dbReference type="EMBL" id="JACXJA010000010">
    <property type="protein sequence ID" value="MBD2862340.1"/>
    <property type="molecule type" value="Genomic_DNA"/>
</dbReference>
<organism evidence="9 10">
    <name type="scientific">Paenibacillus oceani</name>
    <dbReference type="NCBI Taxonomy" id="2772510"/>
    <lineage>
        <taxon>Bacteria</taxon>
        <taxon>Bacillati</taxon>
        <taxon>Bacillota</taxon>
        <taxon>Bacilli</taxon>
        <taxon>Bacillales</taxon>
        <taxon>Paenibacillaceae</taxon>
        <taxon>Paenibacillus</taxon>
    </lineage>
</organism>
<dbReference type="InterPro" id="IPR013656">
    <property type="entry name" value="PAS_4"/>
</dbReference>
<evidence type="ECO:0000259" key="7">
    <source>
        <dbReference type="PROSITE" id="PS50112"/>
    </source>
</evidence>
<evidence type="ECO:0000256" key="2">
    <source>
        <dbReference type="ARBA" id="ARBA00022741"/>
    </source>
</evidence>
<keyword evidence="4" id="KW-0067">ATP-binding</keyword>
<dbReference type="PROSITE" id="PS50112">
    <property type="entry name" value="PAS"/>
    <property type="match status" value="1"/>
</dbReference>
<dbReference type="AlphaFoldDB" id="A0A927GZ73"/>
<keyword evidence="10" id="KW-1185">Reference proteome</keyword>
<evidence type="ECO:0000313" key="9">
    <source>
        <dbReference type="EMBL" id="MBD2862340.1"/>
    </source>
</evidence>
<dbReference type="Pfam" id="PF02518">
    <property type="entry name" value="HATPase_c"/>
    <property type="match status" value="1"/>
</dbReference>
<comment type="caution">
    <text evidence="9">The sequence shown here is derived from an EMBL/GenBank/DDBJ whole genome shotgun (WGS) entry which is preliminary data.</text>
</comment>
<dbReference type="Gene3D" id="1.10.287.130">
    <property type="match status" value="1"/>
</dbReference>
<feature type="domain" description="PAC" evidence="8">
    <location>
        <begin position="206"/>
        <end position="260"/>
    </location>
</feature>
<protein>
    <submittedName>
        <fullName evidence="9">PAS domain S-box protein</fullName>
    </submittedName>
</protein>
<dbReference type="Proteomes" id="UP000639396">
    <property type="component" value="Unassembled WGS sequence"/>
</dbReference>
<dbReference type="Pfam" id="PF08448">
    <property type="entry name" value="PAS_4"/>
    <property type="match status" value="2"/>
</dbReference>
<dbReference type="PROSITE" id="PS50113">
    <property type="entry name" value="PAC"/>
    <property type="match status" value="1"/>
</dbReference>
<evidence type="ECO:0000259" key="6">
    <source>
        <dbReference type="PROSITE" id="PS50109"/>
    </source>
</evidence>
<keyword evidence="5" id="KW-0902">Two-component regulatory system</keyword>
<keyword evidence="1" id="KW-0808">Transferase</keyword>
<dbReference type="InterPro" id="IPR000014">
    <property type="entry name" value="PAS"/>
</dbReference>
<keyword evidence="3" id="KW-0418">Kinase</keyword>
<dbReference type="PROSITE" id="PS50109">
    <property type="entry name" value="HIS_KIN"/>
    <property type="match status" value="1"/>
</dbReference>
<dbReference type="NCBIfam" id="TIGR00229">
    <property type="entry name" value="sensory_box"/>
    <property type="match status" value="2"/>
</dbReference>
<reference evidence="9" key="1">
    <citation type="submission" date="2020-09" db="EMBL/GenBank/DDBJ databases">
        <title>A novel bacterium of genus Paenibacillus, isolated from South China Sea.</title>
        <authorList>
            <person name="Huang H."/>
            <person name="Mo K."/>
            <person name="Hu Y."/>
        </authorList>
    </citation>
    <scope>NUCLEOTIDE SEQUENCE</scope>
    <source>
        <strain evidence="9">IB182363</strain>
    </source>
</reference>
<evidence type="ECO:0000256" key="4">
    <source>
        <dbReference type="ARBA" id="ARBA00022840"/>
    </source>
</evidence>
<dbReference type="InterPro" id="IPR003661">
    <property type="entry name" value="HisK_dim/P_dom"/>
</dbReference>
<proteinExistence type="predicted"/>
<dbReference type="SUPFAM" id="SSF55785">
    <property type="entry name" value="PYP-like sensor domain (PAS domain)"/>
    <property type="match status" value="2"/>
</dbReference>
<evidence type="ECO:0000259" key="8">
    <source>
        <dbReference type="PROSITE" id="PS50113"/>
    </source>
</evidence>
<evidence type="ECO:0000313" key="10">
    <source>
        <dbReference type="Proteomes" id="UP000639396"/>
    </source>
</evidence>
<dbReference type="SMART" id="SM00388">
    <property type="entry name" value="HisKA"/>
    <property type="match status" value="1"/>
</dbReference>
<dbReference type="Pfam" id="PF00512">
    <property type="entry name" value="HisKA"/>
    <property type="match status" value="1"/>
</dbReference>
<dbReference type="PANTHER" id="PTHR43065">
    <property type="entry name" value="SENSOR HISTIDINE KINASE"/>
    <property type="match status" value="1"/>
</dbReference>
<dbReference type="GO" id="GO:0005524">
    <property type="term" value="F:ATP binding"/>
    <property type="evidence" value="ECO:0007669"/>
    <property type="project" value="UniProtKB-KW"/>
</dbReference>